<dbReference type="HOGENOM" id="CLU_150043_0_0_5"/>
<feature type="region of interest" description="Disordered" evidence="1">
    <location>
        <begin position="98"/>
        <end position="127"/>
    </location>
</feature>
<accession>S3HGX3</accession>
<name>S3HGX3_9HYPH</name>
<proteinExistence type="predicted"/>
<dbReference type="AlphaFoldDB" id="S3HGX3"/>
<gene>
    <name evidence="2" type="ORF">RGCCGE502_14865</name>
</gene>
<sequence>MLDNPDEKRFTWRNCQNPEISMAITDVTVHPKDGGFVVIFTDQSGNNISVTLYAAASPGLTSDNAITRARALLAATLQSSQVDGARGKDAALLEEELEEGLEDTFPASDPVSVTGSSISAHDPKVGH</sequence>
<dbReference type="EMBL" id="AEYE02000015">
    <property type="protein sequence ID" value="EPE97340.1"/>
    <property type="molecule type" value="Genomic_DNA"/>
</dbReference>
<evidence type="ECO:0000313" key="2">
    <source>
        <dbReference type="EMBL" id="EPE97340.1"/>
    </source>
</evidence>
<comment type="caution">
    <text evidence="2">The sequence shown here is derived from an EMBL/GenBank/DDBJ whole genome shotgun (WGS) entry which is preliminary data.</text>
</comment>
<reference evidence="2 3" key="1">
    <citation type="journal article" date="2012" name="J. Bacteriol.">
        <title>Genome sequence of Rhizobium grahamii CCGE502, a broad-host-range symbiont with low nodulation competitiveness in Phaseolus vulgaris.</title>
        <authorList>
            <person name="Althabegoiti M.J."/>
            <person name="Lozano L."/>
            <person name="Torres-Tejerizo G."/>
            <person name="Ormeno-Orrillo E."/>
            <person name="Rogel M.A."/>
            <person name="Gonzalez V."/>
            <person name="Martinez-Romero E."/>
        </authorList>
    </citation>
    <scope>NUCLEOTIDE SEQUENCE [LARGE SCALE GENOMIC DNA]</scope>
    <source>
        <strain evidence="2 3">CCGE 502</strain>
    </source>
</reference>
<protein>
    <submittedName>
        <fullName evidence="2">Uncharacterized protein</fullName>
    </submittedName>
</protein>
<dbReference type="STRING" id="990285.RGCCGE502_14865"/>
<evidence type="ECO:0000313" key="3">
    <source>
        <dbReference type="Proteomes" id="UP000014411"/>
    </source>
</evidence>
<evidence type="ECO:0000256" key="1">
    <source>
        <dbReference type="SAM" id="MobiDB-lite"/>
    </source>
</evidence>
<dbReference type="eggNOG" id="ENOG5030QIU">
    <property type="taxonomic scope" value="Bacteria"/>
</dbReference>
<keyword evidence="3" id="KW-1185">Reference proteome</keyword>
<dbReference type="Proteomes" id="UP000014411">
    <property type="component" value="Unassembled WGS sequence"/>
</dbReference>
<organism evidence="2 3">
    <name type="scientific">Rhizobium grahamii CCGE 502</name>
    <dbReference type="NCBI Taxonomy" id="990285"/>
    <lineage>
        <taxon>Bacteria</taxon>
        <taxon>Pseudomonadati</taxon>
        <taxon>Pseudomonadota</taxon>
        <taxon>Alphaproteobacteria</taxon>
        <taxon>Hyphomicrobiales</taxon>
        <taxon>Rhizobiaceae</taxon>
        <taxon>Rhizobium/Agrobacterium group</taxon>
        <taxon>Rhizobium</taxon>
    </lineage>
</organism>